<dbReference type="AlphaFoldDB" id="A0AAE1LUW1"/>
<proteinExistence type="predicted"/>
<reference evidence="2" key="1">
    <citation type="submission" date="2021-07" db="EMBL/GenBank/DDBJ databases">
        <authorList>
            <person name="Catto M.A."/>
            <person name="Jacobson A."/>
            <person name="Kennedy G."/>
            <person name="Labadie P."/>
            <person name="Hunt B.G."/>
            <person name="Srinivasan R."/>
        </authorList>
    </citation>
    <scope>NUCLEOTIDE SEQUENCE</scope>
    <source>
        <strain evidence="2">PL_HMW_Pooled</strain>
        <tissue evidence="2">Head</tissue>
    </source>
</reference>
<keyword evidence="1" id="KW-1133">Transmembrane helix</keyword>
<protein>
    <submittedName>
        <fullName evidence="2">CMT1A duplicated region transcript 4 protein-like protein</fullName>
    </submittedName>
</protein>
<sequence>MNGILAETKRSSKVVKPVNSSGSGSNSKPFTTAKHFFVLLKKFITSSSCDTLLLLTFEFALALLWACYTFYLTNKKFPMFTSFSGNDTVEYNSSGRVQRLGFTTFALQAPATALAVHCLPKYFENLMKSDWSKVPLNTRMILLKYVNYYDQLVAARTRFSLPARLVITIETHDANSFYSKTDRQLYFSLEFGVNWFDRTGCVHKGPSSRIINK</sequence>
<evidence type="ECO:0000313" key="3">
    <source>
        <dbReference type="Proteomes" id="UP001219518"/>
    </source>
</evidence>
<feature type="transmembrane region" description="Helical" evidence="1">
    <location>
        <begin position="52"/>
        <end position="72"/>
    </location>
</feature>
<keyword evidence="1" id="KW-0472">Membrane</keyword>
<evidence type="ECO:0000256" key="1">
    <source>
        <dbReference type="SAM" id="Phobius"/>
    </source>
</evidence>
<name>A0AAE1LUW1_9NEOP</name>
<reference evidence="2" key="2">
    <citation type="journal article" date="2023" name="BMC Genomics">
        <title>Pest status, molecular evolution, and epigenetic factors derived from the genome assembly of Frankliniella fusca, a thysanopteran phytovirus vector.</title>
        <authorList>
            <person name="Catto M.A."/>
            <person name="Labadie P.E."/>
            <person name="Jacobson A.L."/>
            <person name="Kennedy G.G."/>
            <person name="Srinivasan R."/>
            <person name="Hunt B.G."/>
        </authorList>
    </citation>
    <scope>NUCLEOTIDE SEQUENCE</scope>
    <source>
        <strain evidence="2">PL_HMW_Pooled</strain>
    </source>
</reference>
<dbReference type="EMBL" id="JAHWGI010001420">
    <property type="protein sequence ID" value="KAK3931237.1"/>
    <property type="molecule type" value="Genomic_DNA"/>
</dbReference>
<dbReference type="Proteomes" id="UP001219518">
    <property type="component" value="Unassembled WGS sequence"/>
</dbReference>
<comment type="caution">
    <text evidence="2">The sequence shown here is derived from an EMBL/GenBank/DDBJ whole genome shotgun (WGS) entry which is preliminary data.</text>
</comment>
<gene>
    <name evidence="2" type="ORF">KUF71_025381</name>
</gene>
<accession>A0AAE1LUW1</accession>
<keyword evidence="3" id="KW-1185">Reference proteome</keyword>
<keyword evidence="1" id="KW-0812">Transmembrane</keyword>
<organism evidence="2 3">
    <name type="scientific">Frankliniella fusca</name>
    <dbReference type="NCBI Taxonomy" id="407009"/>
    <lineage>
        <taxon>Eukaryota</taxon>
        <taxon>Metazoa</taxon>
        <taxon>Ecdysozoa</taxon>
        <taxon>Arthropoda</taxon>
        <taxon>Hexapoda</taxon>
        <taxon>Insecta</taxon>
        <taxon>Pterygota</taxon>
        <taxon>Neoptera</taxon>
        <taxon>Paraneoptera</taxon>
        <taxon>Thysanoptera</taxon>
        <taxon>Terebrantia</taxon>
        <taxon>Thripoidea</taxon>
        <taxon>Thripidae</taxon>
        <taxon>Frankliniella</taxon>
    </lineage>
</organism>
<evidence type="ECO:0000313" key="2">
    <source>
        <dbReference type="EMBL" id="KAK3931237.1"/>
    </source>
</evidence>